<gene>
    <name evidence="1" type="ORF">B0T45_08105</name>
</gene>
<dbReference type="AlphaFoldDB" id="A0A1W0D3T0"/>
<proteinExistence type="predicted"/>
<protein>
    <submittedName>
        <fullName evidence="1">Uncharacterized protein</fullName>
    </submittedName>
</protein>
<organism evidence="1 2">
    <name type="scientific">Chromobacterium haemolyticum</name>
    <dbReference type="NCBI Taxonomy" id="394935"/>
    <lineage>
        <taxon>Bacteria</taxon>
        <taxon>Pseudomonadati</taxon>
        <taxon>Pseudomonadota</taxon>
        <taxon>Betaproteobacteria</taxon>
        <taxon>Neisseriales</taxon>
        <taxon>Chromobacteriaceae</taxon>
        <taxon>Chromobacterium</taxon>
    </lineage>
</organism>
<dbReference type="Proteomes" id="UP000192721">
    <property type="component" value="Unassembled WGS sequence"/>
</dbReference>
<reference evidence="1 2" key="1">
    <citation type="submission" date="2017-02" db="EMBL/GenBank/DDBJ databases">
        <title>Chromobacterium haemolyticum H5244.</title>
        <authorList>
            <person name="Gulvik C.A."/>
        </authorList>
    </citation>
    <scope>NUCLEOTIDE SEQUENCE [LARGE SCALE GENOMIC DNA]</scope>
    <source>
        <strain evidence="1 2">H5244</strain>
    </source>
</reference>
<evidence type="ECO:0000313" key="1">
    <source>
        <dbReference type="EMBL" id="OQS41687.1"/>
    </source>
</evidence>
<dbReference type="EMBL" id="MUKV01000007">
    <property type="protein sequence ID" value="OQS41687.1"/>
    <property type="molecule type" value="Genomic_DNA"/>
</dbReference>
<dbReference type="RefSeq" id="WP_081555144.1">
    <property type="nucleotide sequence ID" value="NZ_MUKV01000007.1"/>
</dbReference>
<name>A0A1W0D3T0_9NEIS</name>
<comment type="caution">
    <text evidence="1">The sequence shown here is derived from an EMBL/GenBank/DDBJ whole genome shotgun (WGS) entry which is preliminary data.</text>
</comment>
<evidence type="ECO:0000313" key="2">
    <source>
        <dbReference type="Proteomes" id="UP000192721"/>
    </source>
</evidence>
<accession>A0A1W0D3T0</accession>
<sequence length="181" mass="19544">MLAMLATGALAAETPGRLRAQGKESVYAYAELAKGREVFDAFRALAPGAELRYRLYPHPPRQGVSLSWRDGGNIRGLVRLAGDNSFTMAQLAGLERRNAWLVASLSPTELSWRPVVRSSGLPANVRRLGDLRLECLVGAQGRVSLRDERKIACLPPPNATCQDDVVACARRASVGLGRGHA</sequence>